<evidence type="ECO:0000256" key="2">
    <source>
        <dbReference type="ARBA" id="ARBA00023015"/>
    </source>
</evidence>
<dbReference type="EMBL" id="UGQF01000001">
    <property type="protein sequence ID" value="STZ02264.1"/>
    <property type="molecule type" value="Genomic_DNA"/>
</dbReference>
<dbReference type="SUPFAM" id="SSF46785">
    <property type="entry name" value="Winged helix' DNA-binding domain"/>
    <property type="match status" value="1"/>
</dbReference>
<dbReference type="InterPro" id="IPR000847">
    <property type="entry name" value="LysR_HTH_N"/>
</dbReference>
<dbReference type="Pfam" id="PF03466">
    <property type="entry name" value="LysR_substrate"/>
    <property type="match status" value="1"/>
</dbReference>
<evidence type="ECO:0000313" key="6">
    <source>
        <dbReference type="EMBL" id="STZ02264.1"/>
    </source>
</evidence>
<keyword evidence="2" id="KW-0805">Transcription regulation</keyword>
<dbReference type="Proteomes" id="UP000254618">
    <property type="component" value="Unassembled WGS sequence"/>
</dbReference>
<evidence type="ECO:0000259" key="5">
    <source>
        <dbReference type="PROSITE" id="PS50931"/>
    </source>
</evidence>
<reference evidence="6 7" key="1">
    <citation type="submission" date="2018-06" db="EMBL/GenBank/DDBJ databases">
        <authorList>
            <consortium name="Pathogen Informatics"/>
            <person name="Doyle S."/>
        </authorList>
    </citation>
    <scope>NUCLEOTIDE SEQUENCE [LARGE SCALE GENOMIC DNA]</scope>
    <source>
        <strain evidence="6 7">NCTC11012</strain>
    </source>
</reference>
<feature type="domain" description="HTH lysR-type" evidence="5">
    <location>
        <begin position="1"/>
        <end position="58"/>
    </location>
</feature>
<dbReference type="PROSITE" id="PS50931">
    <property type="entry name" value="HTH_LYSR"/>
    <property type="match status" value="1"/>
</dbReference>
<dbReference type="PANTHER" id="PTHR30537:SF5">
    <property type="entry name" value="HTH-TYPE TRANSCRIPTIONAL ACTIVATOR TTDR-RELATED"/>
    <property type="match status" value="1"/>
</dbReference>
<dbReference type="SUPFAM" id="SSF53850">
    <property type="entry name" value="Periplasmic binding protein-like II"/>
    <property type="match status" value="1"/>
</dbReference>
<sequence>MNLNALSLFVAVIKHGSLSKTAEKLGVPIATISRQIAELEKHLQIQLFDRQKSGVKPTMAGQKLYDEVHLSIDNLLNAKQVLFDDEQNLKGILRISAPPKCEPVLAWVSEFGQKFPNVQIHATMTERILDLSADSIDVAFRIGELHGEHFIAKKVATLGTKWVAHPDLLARFGTPSTLKELKNFPIATWAKNGENEVVIQMNKEKIALPFLFASNDAYAVEYMVLQGQAIGQISDFTANEWIRDKRVVEILPELAKPNYELFMLYASQRYPSAIVRVFVEFVMDKAIPTELKNYHTTT</sequence>
<dbReference type="Gene3D" id="1.10.10.10">
    <property type="entry name" value="Winged helix-like DNA-binding domain superfamily/Winged helix DNA-binding domain"/>
    <property type="match status" value="1"/>
</dbReference>
<proteinExistence type="inferred from homology"/>
<dbReference type="InterPro" id="IPR058163">
    <property type="entry name" value="LysR-type_TF_proteobact-type"/>
</dbReference>
<accession>A0A378QPN5</accession>
<evidence type="ECO:0000256" key="3">
    <source>
        <dbReference type="ARBA" id="ARBA00023125"/>
    </source>
</evidence>
<dbReference type="InterPro" id="IPR036390">
    <property type="entry name" value="WH_DNA-bd_sf"/>
</dbReference>
<dbReference type="GO" id="GO:0003700">
    <property type="term" value="F:DNA-binding transcription factor activity"/>
    <property type="evidence" value="ECO:0007669"/>
    <property type="project" value="InterPro"/>
</dbReference>
<comment type="similarity">
    <text evidence="1">Belongs to the LysR transcriptional regulatory family.</text>
</comment>
<evidence type="ECO:0000256" key="4">
    <source>
        <dbReference type="ARBA" id="ARBA00023163"/>
    </source>
</evidence>
<dbReference type="InterPro" id="IPR036388">
    <property type="entry name" value="WH-like_DNA-bd_sf"/>
</dbReference>
<dbReference type="RefSeq" id="WP_115236781.1">
    <property type="nucleotide sequence ID" value="NZ_UGQF01000001.1"/>
</dbReference>
<evidence type="ECO:0000313" key="7">
    <source>
        <dbReference type="Proteomes" id="UP000254618"/>
    </source>
</evidence>
<dbReference type="GO" id="GO:0043565">
    <property type="term" value="F:sequence-specific DNA binding"/>
    <property type="evidence" value="ECO:0007669"/>
    <property type="project" value="TreeGrafter"/>
</dbReference>
<dbReference type="InterPro" id="IPR005119">
    <property type="entry name" value="LysR_subst-bd"/>
</dbReference>
<dbReference type="Pfam" id="PF00126">
    <property type="entry name" value="HTH_1"/>
    <property type="match status" value="1"/>
</dbReference>
<organism evidence="6 7">
    <name type="scientific">Moraxella equi</name>
    <dbReference type="NCBI Taxonomy" id="60442"/>
    <lineage>
        <taxon>Bacteria</taxon>
        <taxon>Pseudomonadati</taxon>
        <taxon>Pseudomonadota</taxon>
        <taxon>Gammaproteobacteria</taxon>
        <taxon>Moraxellales</taxon>
        <taxon>Moraxellaceae</taxon>
        <taxon>Moraxella</taxon>
    </lineage>
</organism>
<dbReference type="GO" id="GO:0006351">
    <property type="term" value="P:DNA-templated transcription"/>
    <property type="evidence" value="ECO:0007669"/>
    <property type="project" value="TreeGrafter"/>
</dbReference>
<keyword evidence="4" id="KW-0804">Transcription</keyword>
<dbReference type="Gene3D" id="3.40.190.290">
    <property type="match status" value="1"/>
</dbReference>
<dbReference type="PANTHER" id="PTHR30537">
    <property type="entry name" value="HTH-TYPE TRANSCRIPTIONAL REGULATOR"/>
    <property type="match status" value="1"/>
</dbReference>
<keyword evidence="3" id="KW-0238">DNA-binding</keyword>
<gene>
    <name evidence="6" type="primary">dmlR_1</name>
    <name evidence="6" type="ORF">NCTC11012_00488</name>
</gene>
<dbReference type="CDD" id="cd08422">
    <property type="entry name" value="PBP2_CrgA_like"/>
    <property type="match status" value="1"/>
</dbReference>
<dbReference type="FunFam" id="1.10.10.10:FF:000001">
    <property type="entry name" value="LysR family transcriptional regulator"/>
    <property type="match status" value="1"/>
</dbReference>
<dbReference type="AlphaFoldDB" id="A0A378QPN5"/>
<protein>
    <submittedName>
        <fullName evidence="6">D-malate degradation protein R</fullName>
    </submittedName>
</protein>
<name>A0A378QPN5_9GAMM</name>
<evidence type="ECO:0000256" key="1">
    <source>
        <dbReference type="ARBA" id="ARBA00009437"/>
    </source>
</evidence>